<evidence type="ECO:0000256" key="1">
    <source>
        <dbReference type="ARBA" id="ARBA00007189"/>
    </source>
</evidence>
<dbReference type="Proteomes" id="UP000036202">
    <property type="component" value="Chromosome"/>
</dbReference>
<keyword evidence="3" id="KW-1185">Reference proteome</keyword>
<gene>
    <name evidence="2" type="ORF">BEH_21815</name>
</gene>
<dbReference type="OrthoDB" id="5324142at2"/>
<dbReference type="Pfam" id="PF10087">
    <property type="entry name" value="DUF2325"/>
    <property type="match status" value="1"/>
</dbReference>
<proteinExistence type="inferred from homology"/>
<evidence type="ECO:0000313" key="2">
    <source>
        <dbReference type="EMBL" id="AKO94508.1"/>
    </source>
</evidence>
<reference evidence="3" key="2">
    <citation type="submission" date="2015-06" db="EMBL/GenBank/DDBJ databases">
        <title>Genome Sequence of Bacillus endophyticus and Analysis of its Companion Mechanism in the Ketogulonigenium vulgare-Bacillus strain Consortium.</title>
        <authorList>
            <person name="Jia N."/>
            <person name="Du J."/>
            <person name="Ding M.-Z."/>
            <person name="Gao F."/>
            <person name="Yuan Y.-J."/>
        </authorList>
    </citation>
    <scope>NUCLEOTIDE SEQUENCE [LARGE SCALE GENOMIC DNA]</scope>
    <source>
        <strain evidence="3">Hbe603</strain>
    </source>
</reference>
<sequence length="93" mass="10779">MGSILVVGGDRVKHITTRLENEGYNEVIHLDGRKANMVKRDIPEHIRFVLVITDFINHNLAKVIKEKAKKSAKPIYFVHHSWSAIYRVIQKMD</sequence>
<dbReference type="PATRIC" id="fig|135735.6.peg.4612"/>
<comment type="similarity">
    <text evidence="1">Belongs to the UPF0751 family.</text>
</comment>
<dbReference type="EMBL" id="CP011974">
    <property type="protein sequence ID" value="AKO94508.1"/>
    <property type="molecule type" value="Genomic_DNA"/>
</dbReference>
<accession>A0A0H4L1F9</accession>
<reference evidence="2 3" key="1">
    <citation type="journal article" date="2015" name="PLoS ONE">
        <title>Genome Sequence of Bacillus endophyticus and Analysis of Its Companion Mechanism in the Ketogulonigenium vulgare-Bacillus Strain Consortium.</title>
        <authorList>
            <person name="Jia N."/>
            <person name="Du J."/>
            <person name="Ding M.Z."/>
            <person name="Gao F."/>
            <person name="Yuan Y.J."/>
        </authorList>
    </citation>
    <scope>NUCLEOTIDE SEQUENCE [LARGE SCALE GENOMIC DNA]</scope>
    <source>
        <strain evidence="2 3">Hbe603</strain>
    </source>
</reference>
<dbReference type="KEGG" id="beo:BEH_21815"/>
<dbReference type="GeneID" id="93699513"/>
<name>A0A0H4L1F9_9BACI</name>
<dbReference type="AlphaFoldDB" id="A0A0H4L1F9"/>
<dbReference type="RefSeq" id="WP_019391078.1">
    <property type="nucleotide sequence ID" value="NZ_ALIM01000014.1"/>
</dbReference>
<dbReference type="InterPro" id="IPR016772">
    <property type="entry name" value="UCP020408"/>
</dbReference>
<evidence type="ECO:0000313" key="3">
    <source>
        <dbReference type="Proteomes" id="UP000036202"/>
    </source>
</evidence>
<protein>
    <submittedName>
        <fullName evidence="2">Dihydroorotate dehydrogenase</fullName>
    </submittedName>
</protein>
<accession>A0A1X7CNI8</accession>
<organism evidence="2 3">
    <name type="scientific">Priestia filamentosa</name>
    <dbReference type="NCBI Taxonomy" id="1402861"/>
    <lineage>
        <taxon>Bacteria</taxon>
        <taxon>Bacillati</taxon>
        <taxon>Bacillota</taxon>
        <taxon>Bacilli</taxon>
        <taxon>Bacillales</taxon>
        <taxon>Bacillaceae</taxon>
        <taxon>Priestia</taxon>
    </lineage>
</organism>
<dbReference type="eggNOG" id="COG4378">
    <property type="taxonomic scope" value="Bacteria"/>
</dbReference>